<proteinExistence type="predicted"/>
<feature type="compositionally biased region" description="Polar residues" evidence="1">
    <location>
        <begin position="51"/>
        <end position="67"/>
    </location>
</feature>
<reference evidence="3 4" key="1">
    <citation type="journal article" date="2021" name="Comput. Struct. Biotechnol. J.">
        <title>De novo genome assembly of the potent medicinal plant Rehmannia glutinosa using nanopore technology.</title>
        <authorList>
            <person name="Ma L."/>
            <person name="Dong C."/>
            <person name="Song C."/>
            <person name="Wang X."/>
            <person name="Zheng X."/>
            <person name="Niu Y."/>
            <person name="Chen S."/>
            <person name="Feng W."/>
        </authorList>
    </citation>
    <scope>NUCLEOTIDE SEQUENCE [LARGE SCALE GENOMIC DNA]</scope>
    <source>
        <strain evidence="3">DH-2019</strain>
    </source>
</reference>
<protein>
    <recommendedName>
        <fullName evidence="2">Transposase MuDR plant domain-containing protein</fullName>
    </recommendedName>
</protein>
<comment type="caution">
    <text evidence="3">The sequence shown here is derived from an EMBL/GenBank/DDBJ whole genome shotgun (WGS) entry which is preliminary data.</text>
</comment>
<organism evidence="3 4">
    <name type="scientific">Rehmannia glutinosa</name>
    <name type="common">Chinese foxglove</name>
    <dbReference type="NCBI Taxonomy" id="99300"/>
    <lineage>
        <taxon>Eukaryota</taxon>
        <taxon>Viridiplantae</taxon>
        <taxon>Streptophyta</taxon>
        <taxon>Embryophyta</taxon>
        <taxon>Tracheophyta</taxon>
        <taxon>Spermatophyta</taxon>
        <taxon>Magnoliopsida</taxon>
        <taxon>eudicotyledons</taxon>
        <taxon>Gunneridae</taxon>
        <taxon>Pentapetalae</taxon>
        <taxon>asterids</taxon>
        <taxon>lamiids</taxon>
        <taxon>Lamiales</taxon>
        <taxon>Orobanchaceae</taxon>
        <taxon>Rehmannieae</taxon>
        <taxon>Rehmannia</taxon>
    </lineage>
</organism>
<name>A0ABR0UL51_REHGL</name>
<dbReference type="InterPro" id="IPR004332">
    <property type="entry name" value="Transposase_MuDR"/>
</dbReference>
<keyword evidence="4" id="KW-1185">Reference proteome</keyword>
<evidence type="ECO:0000313" key="3">
    <source>
        <dbReference type="EMBL" id="KAK6122741.1"/>
    </source>
</evidence>
<sequence length="237" mass="27189">MATEDLDVLLDSQRSEGFVDSEIEVSDDDLLFDGNIDDEVEWGDLSMNKNEAEASNSQLRTNEGSKLQKSHPVFNHKTHISDPKFELGMRFHDIATLSQIRQHSIKQGRDVKFTINLSYKVQSKCKHGKCPWVIYASKLPKEDTVQVKTYNGKHKGPRTQRVSHATTKWFCVQHLYKEFKPHKGLALKNILWKVSKSYKSGVLMPVEELKVRDVAAYDKTYQEEPILGSYYVVLGDK</sequence>
<gene>
    <name evidence="3" type="ORF">DH2020_043521</name>
</gene>
<dbReference type="Pfam" id="PF03108">
    <property type="entry name" value="DBD_Tnp_Mut"/>
    <property type="match status" value="1"/>
</dbReference>
<accession>A0ABR0UL51</accession>
<feature type="domain" description="Transposase MuDR plant" evidence="2">
    <location>
        <begin position="84"/>
        <end position="147"/>
    </location>
</feature>
<evidence type="ECO:0000259" key="2">
    <source>
        <dbReference type="Pfam" id="PF03108"/>
    </source>
</evidence>
<feature type="region of interest" description="Disordered" evidence="1">
    <location>
        <begin position="51"/>
        <end position="73"/>
    </location>
</feature>
<evidence type="ECO:0000313" key="4">
    <source>
        <dbReference type="Proteomes" id="UP001318860"/>
    </source>
</evidence>
<dbReference type="Proteomes" id="UP001318860">
    <property type="component" value="Unassembled WGS sequence"/>
</dbReference>
<evidence type="ECO:0000256" key="1">
    <source>
        <dbReference type="SAM" id="MobiDB-lite"/>
    </source>
</evidence>
<dbReference type="EMBL" id="JABTTQ020002643">
    <property type="protein sequence ID" value="KAK6122741.1"/>
    <property type="molecule type" value="Genomic_DNA"/>
</dbReference>